<dbReference type="InterPro" id="IPR037214">
    <property type="entry name" value="TROVE_dom_sf"/>
</dbReference>
<feature type="region of interest" description="Disordered" evidence="1">
    <location>
        <begin position="1"/>
        <end position="27"/>
    </location>
</feature>
<evidence type="ECO:0000313" key="3">
    <source>
        <dbReference type="EnsemblMetazoa" id="G16484.3:cds"/>
    </source>
</evidence>
<feature type="region of interest" description="Disordered" evidence="1">
    <location>
        <begin position="475"/>
        <end position="500"/>
    </location>
</feature>
<dbReference type="GO" id="GO:0070034">
    <property type="term" value="F:telomerase RNA binding"/>
    <property type="evidence" value="ECO:0007669"/>
    <property type="project" value="TreeGrafter"/>
</dbReference>
<organism evidence="3 4">
    <name type="scientific">Magallana gigas</name>
    <name type="common">Pacific oyster</name>
    <name type="synonym">Crassostrea gigas</name>
    <dbReference type="NCBI Taxonomy" id="29159"/>
    <lineage>
        <taxon>Eukaryota</taxon>
        <taxon>Metazoa</taxon>
        <taxon>Spiralia</taxon>
        <taxon>Lophotrochozoa</taxon>
        <taxon>Mollusca</taxon>
        <taxon>Bivalvia</taxon>
        <taxon>Autobranchia</taxon>
        <taxon>Pteriomorphia</taxon>
        <taxon>Ostreida</taxon>
        <taxon>Ostreoidea</taxon>
        <taxon>Ostreidae</taxon>
        <taxon>Magallana</taxon>
    </lineage>
</organism>
<feature type="compositionally biased region" description="Acidic residues" evidence="1">
    <location>
        <begin position="489"/>
        <end position="500"/>
    </location>
</feature>
<dbReference type="PANTHER" id="PTHR44791">
    <property type="entry name" value="TELOMERASE PROTEIN COMPONENT 1 TEP1"/>
    <property type="match status" value="1"/>
</dbReference>
<dbReference type="GO" id="GO:0003720">
    <property type="term" value="F:telomerase activity"/>
    <property type="evidence" value="ECO:0007669"/>
    <property type="project" value="TreeGrafter"/>
</dbReference>
<dbReference type="EnsemblMetazoa" id="G16484.3">
    <property type="protein sequence ID" value="G16484.3:cds"/>
    <property type="gene ID" value="G16484"/>
</dbReference>
<feature type="region of interest" description="Disordered" evidence="1">
    <location>
        <begin position="429"/>
        <end position="457"/>
    </location>
</feature>
<protein>
    <recommendedName>
        <fullName evidence="2">TROVE domain-containing protein</fullName>
    </recommendedName>
</protein>
<accession>A0A8W8IYU4</accession>
<sequence length="582" mass="63233">MDTSGKSLLSKWSIGGTGTKSSFESTKSSVLSNKSSLLSSGLESKLIKSGGGLSVDRKRKQLTTKTSVQDKKLLVEKTAFKSSLTTSSSLLTGGSLKSSLLGTTSLSSNLTSLQRPLTPETKSSVGISHVTSQTRPLSGGLLGSTSPALSITSKYTSSGLSSGLGKSLIGQTESSATQSNVSQLSALTSQQSVGGLSMKTSQTLSSTGMSSVLGSLSSKGKKSQAKEKMGPHKRAAEEKSEFEKYKVKAPRYDLGQVLPKDNGVEVPKFVNPSKDPSLNRAAIPLHDVNGLKLALINAVSGSLICQPNFSNSNDLTRRTLSQMSDRVVTYDPEFILKVALYTRKDLNIRTTANFLLALASNVDACRPFLKKYYCASIQLPSDWIEVAEIYQAFHDTNLTHGSIPAALRKVMIMKFQDFDKYQLAKYNKESSMKKKKKKEKKETPKADSGTSLRGASRGGRVAVIARGGRVAVRGRGGRTAYIEPRQDDSSSEDSSSDEDGDLYRQLSDIVHDEEEHTPEEMEKIKFSIKQLIRKLHIVEPVEHVMSIIGKKYPDTLEAFYKARLPGVWEQDRAGKRMKLPVP</sequence>
<feature type="compositionally biased region" description="Low complexity" evidence="1">
    <location>
        <begin position="204"/>
        <end position="218"/>
    </location>
</feature>
<evidence type="ECO:0000259" key="2">
    <source>
        <dbReference type="Pfam" id="PF05731"/>
    </source>
</evidence>
<name>A0A8W8IYU4_MAGGI</name>
<feature type="region of interest" description="Disordered" evidence="1">
    <location>
        <begin position="200"/>
        <end position="241"/>
    </location>
</feature>
<dbReference type="SUPFAM" id="SSF140864">
    <property type="entry name" value="TROVE domain-like"/>
    <property type="match status" value="1"/>
</dbReference>
<feature type="region of interest" description="Disordered" evidence="1">
    <location>
        <begin position="110"/>
        <end position="142"/>
    </location>
</feature>
<dbReference type="InterPro" id="IPR008858">
    <property type="entry name" value="TROVE_dom"/>
</dbReference>
<dbReference type="AlphaFoldDB" id="A0A8W8IYU4"/>
<dbReference type="Pfam" id="PF05731">
    <property type="entry name" value="TROVE"/>
    <property type="match status" value="1"/>
</dbReference>
<proteinExistence type="predicted"/>
<keyword evidence="4" id="KW-1185">Reference proteome</keyword>
<reference evidence="3" key="1">
    <citation type="submission" date="2022-08" db="UniProtKB">
        <authorList>
            <consortium name="EnsemblMetazoa"/>
        </authorList>
    </citation>
    <scope>IDENTIFICATION</scope>
    <source>
        <strain evidence="3">05x7-T-G4-1.051#20</strain>
    </source>
</reference>
<dbReference type="PANTHER" id="PTHR44791:SF1">
    <property type="entry name" value="TELOMERASE PROTEIN COMPONENT 1"/>
    <property type="match status" value="1"/>
</dbReference>
<dbReference type="Proteomes" id="UP000005408">
    <property type="component" value="Unassembled WGS sequence"/>
</dbReference>
<dbReference type="GO" id="GO:0005697">
    <property type="term" value="C:telomerase holoenzyme complex"/>
    <property type="evidence" value="ECO:0007669"/>
    <property type="project" value="TreeGrafter"/>
</dbReference>
<dbReference type="GO" id="GO:0000722">
    <property type="term" value="P:telomere maintenance via recombination"/>
    <property type="evidence" value="ECO:0007669"/>
    <property type="project" value="TreeGrafter"/>
</dbReference>
<feature type="compositionally biased region" description="Polar residues" evidence="1">
    <location>
        <begin position="120"/>
        <end position="136"/>
    </location>
</feature>
<evidence type="ECO:0000313" key="4">
    <source>
        <dbReference type="Proteomes" id="UP000005408"/>
    </source>
</evidence>
<feature type="compositionally biased region" description="Basic and acidic residues" evidence="1">
    <location>
        <begin position="224"/>
        <end position="241"/>
    </location>
</feature>
<feature type="domain" description="TROVE" evidence="2">
    <location>
        <begin position="291"/>
        <end position="582"/>
    </location>
</feature>
<dbReference type="InterPro" id="IPR052652">
    <property type="entry name" value="Telomerase_Complex_Comp"/>
</dbReference>
<evidence type="ECO:0000256" key="1">
    <source>
        <dbReference type="SAM" id="MobiDB-lite"/>
    </source>
</evidence>